<evidence type="ECO:0000313" key="2">
    <source>
        <dbReference type="EMBL" id="KAG6378106.1"/>
    </source>
</evidence>
<accession>A0A8I3AAM3</accession>
<dbReference type="Proteomes" id="UP000683000">
    <property type="component" value="Unassembled WGS sequence"/>
</dbReference>
<evidence type="ECO:0000313" key="3">
    <source>
        <dbReference type="Proteomes" id="UP000683000"/>
    </source>
</evidence>
<dbReference type="CDD" id="cd00882">
    <property type="entry name" value="Ras_like_GTPase"/>
    <property type="match status" value="1"/>
</dbReference>
<dbReference type="Pfam" id="PF01926">
    <property type="entry name" value="MMR_HSR1"/>
    <property type="match status" value="1"/>
</dbReference>
<feature type="domain" description="G" evidence="1">
    <location>
        <begin position="8"/>
        <end position="132"/>
    </location>
</feature>
<dbReference type="AlphaFoldDB" id="A0A8I3AAM3"/>
<sequence length="254" mass="28673">MSGPVHNVIVFGESGVGKSSFVNLVVGSQVAKISSDANACTTRTQSYDVFIHGKKYKLWDTAGLDGGTFGLLRAAIAERNLKMFVRNLLRKKEPSLLVYYVRGSRATRALVRHYQSIRSVTRDNPVPMVIVATGLENSRGDMENWWHRNTAELSNHGMEFVDHACITSVDDDPRDLTLVRTRRTCSQNAVRDLIFRNCIPREQCETSPQLPAGRQDDLTHLRGWTLVVWTYLTSTLLSGQRYLALSLNNWPYRS</sequence>
<comment type="caution">
    <text evidence="2">The sequence shown here is derived from an EMBL/GenBank/DDBJ whole genome shotgun (WGS) entry which is preliminary data.</text>
</comment>
<name>A0A8I3AAM3_9AGAM</name>
<dbReference type="SUPFAM" id="SSF52540">
    <property type="entry name" value="P-loop containing nucleoside triphosphate hydrolases"/>
    <property type="match status" value="1"/>
</dbReference>
<dbReference type="InterPro" id="IPR025662">
    <property type="entry name" value="Sigma_54_int_dom_ATP-bd_1"/>
</dbReference>
<dbReference type="InterPro" id="IPR006073">
    <property type="entry name" value="GTP-bd"/>
</dbReference>
<proteinExistence type="predicted"/>
<protein>
    <recommendedName>
        <fullName evidence="1">G domain-containing protein</fullName>
    </recommendedName>
</protein>
<dbReference type="PROSITE" id="PS00675">
    <property type="entry name" value="SIGMA54_INTERACT_1"/>
    <property type="match status" value="1"/>
</dbReference>
<keyword evidence="3" id="KW-1185">Reference proteome</keyword>
<dbReference type="OrthoDB" id="8954335at2759"/>
<dbReference type="Gene3D" id="3.40.50.300">
    <property type="entry name" value="P-loop containing nucleotide triphosphate hydrolases"/>
    <property type="match status" value="1"/>
</dbReference>
<reference evidence="2" key="1">
    <citation type="submission" date="2021-03" db="EMBL/GenBank/DDBJ databases">
        <title>Evolutionary innovations through gain and loss of genes in the ectomycorrhizal Boletales.</title>
        <authorList>
            <person name="Wu G."/>
            <person name="Miyauchi S."/>
            <person name="Morin E."/>
            <person name="Yang Z.-L."/>
            <person name="Xu J."/>
            <person name="Martin F.M."/>
        </authorList>
    </citation>
    <scope>NUCLEOTIDE SEQUENCE</scope>
    <source>
        <strain evidence="2">BR01</strain>
    </source>
</reference>
<dbReference type="GO" id="GO:0005525">
    <property type="term" value="F:GTP binding"/>
    <property type="evidence" value="ECO:0007669"/>
    <property type="project" value="InterPro"/>
</dbReference>
<dbReference type="InterPro" id="IPR027417">
    <property type="entry name" value="P-loop_NTPase"/>
</dbReference>
<evidence type="ECO:0000259" key="1">
    <source>
        <dbReference type="Pfam" id="PF01926"/>
    </source>
</evidence>
<gene>
    <name evidence="2" type="ORF">JVT61DRAFT_13791</name>
</gene>
<dbReference type="EMBL" id="JAGFBS010000007">
    <property type="protein sequence ID" value="KAG6378106.1"/>
    <property type="molecule type" value="Genomic_DNA"/>
</dbReference>
<organism evidence="2 3">
    <name type="scientific">Boletus reticuloceps</name>
    <dbReference type="NCBI Taxonomy" id="495285"/>
    <lineage>
        <taxon>Eukaryota</taxon>
        <taxon>Fungi</taxon>
        <taxon>Dikarya</taxon>
        <taxon>Basidiomycota</taxon>
        <taxon>Agaricomycotina</taxon>
        <taxon>Agaricomycetes</taxon>
        <taxon>Agaricomycetidae</taxon>
        <taxon>Boletales</taxon>
        <taxon>Boletineae</taxon>
        <taxon>Boletaceae</taxon>
        <taxon>Boletoideae</taxon>
        <taxon>Boletus</taxon>
    </lineage>
</organism>